<evidence type="ECO:0000313" key="2">
    <source>
        <dbReference type="EMBL" id="MBX41788.1"/>
    </source>
</evidence>
<evidence type="ECO:0000256" key="1">
    <source>
        <dbReference type="SAM" id="SignalP"/>
    </source>
</evidence>
<feature type="signal peptide" evidence="1">
    <location>
        <begin position="1"/>
        <end position="27"/>
    </location>
</feature>
<reference evidence="2" key="1">
    <citation type="submission" date="2018-02" db="EMBL/GenBank/DDBJ databases">
        <title>Rhizophora mucronata_Transcriptome.</title>
        <authorList>
            <person name="Meera S.P."/>
            <person name="Sreeshan A."/>
            <person name="Augustine A."/>
        </authorList>
    </citation>
    <scope>NUCLEOTIDE SEQUENCE</scope>
    <source>
        <tissue evidence="2">Leaf</tissue>
    </source>
</reference>
<protein>
    <submittedName>
        <fullName evidence="2">Uncharacterized protein</fullName>
    </submittedName>
</protein>
<dbReference type="EMBL" id="GGEC01061304">
    <property type="protein sequence ID" value="MBX41788.1"/>
    <property type="molecule type" value="Transcribed_RNA"/>
</dbReference>
<feature type="chain" id="PRO_5015166553" evidence="1">
    <location>
        <begin position="28"/>
        <end position="61"/>
    </location>
</feature>
<dbReference type="AlphaFoldDB" id="A0A2P2NH23"/>
<name>A0A2P2NH23_RHIMU</name>
<organism evidence="2">
    <name type="scientific">Rhizophora mucronata</name>
    <name type="common">Asiatic mangrove</name>
    <dbReference type="NCBI Taxonomy" id="61149"/>
    <lineage>
        <taxon>Eukaryota</taxon>
        <taxon>Viridiplantae</taxon>
        <taxon>Streptophyta</taxon>
        <taxon>Embryophyta</taxon>
        <taxon>Tracheophyta</taxon>
        <taxon>Spermatophyta</taxon>
        <taxon>Magnoliopsida</taxon>
        <taxon>eudicotyledons</taxon>
        <taxon>Gunneridae</taxon>
        <taxon>Pentapetalae</taxon>
        <taxon>rosids</taxon>
        <taxon>fabids</taxon>
        <taxon>Malpighiales</taxon>
        <taxon>Rhizophoraceae</taxon>
        <taxon>Rhizophora</taxon>
    </lineage>
</organism>
<keyword evidence="1" id="KW-0732">Signal</keyword>
<proteinExistence type="predicted"/>
<accession>A0A2P2NH23</accession>
<sequence length="61" mass="6986">MDDLYSLNQIFCLLLASLACLPKKGLSFMFQDKQCSHTNMYITERMLNEPNLSTYDTTSEG</sequence>